<dbReference type="GO" id="GO:0035556">
    <property type="term" value="P:intracellular signal transduction"/>
    <property type="evidence" value="ECO:0007669"/>
    <property type="project" value="InterPro"/>
</dbReference>
<dbReference type="PANTHER" id="PTHR43081:SF1">
    <property type="entry name" value="ADENYLATE CYCLASE, TERMINAL-DIFFERENTIATION SPECIFIC"/>
    <property type="match status" value="1"/>
</dbReference>
<dbReference type="PANTHER" id="PTHR43081">
    <property type="entry name" value="ADENYLATE CYCLASE, TERMINAL-DIFFERENTIATION SPECIFIC-RELATED"/>
    <property type="match status" value="1"/>
</dbReference>
<keyword evidence="4" id="KW-1185">Reference proteome</keyword>
<dbReference type="SMART" id="SM01080">
    <property type="entry name" value="CHASE2"/>
    <property type="match status" value="1"/>
</dbReference>
<protein>
    <submittedName>
        <fullName evidence="3">Adenylate cyclase</fullName>
    </submittedName>
</protein>
<evidence type="ECO:0000313" key="3">
    <source>
        <dbReference type="EMBL" id="TDU32903.1"/>
    </source>
</evidence>
<keyword evidence="1" id="KW-0812">Transmembrane</keyword>
<reference evidence="3 4" key="1">
    <citation type="submission" date="2019-03" db="EMBL/GenBank/DDBJ databases">
        <title>Genomic Encyclopedia of Type Strains, Phase IV (KMG-IV): sequencing the most valuable type-strain genomes for metagenomic binning, comparative biology and taxonomic classification.</title>
        <authorList>
            <person name="Goeker M."/>
        </authorList>
    </citation>
    <scope>NUCLEOTIDE SEQUENCE [LARGE SCALE GENOMIC DNA]</scope>
    <source>
        <strain evidence="3 4">DSM 26377</strain>
    </source>
</reference>
<feature type="transmembrane region" description="Helical" evidence="1">
    <location>
        <begin position="432"/>
        <end position="456"/>
    </location>
</feature>
<evidence type="ECO:0000259" key="2">
    <source>
        <dbReference type="PROSITE" id="PS50125"/>
    </source>
</evidence>
<dbReference type="GO" id="GO:0009190">
    <property type="term" value="P:cyclic nucleotide biosynthetic process"/>
    <property type="evidence" value="ECO:0007669"/>
    <property type="project" value="InterPro"/>
</dbReference>
<dbReference type="EMBL" id="SOBT01000008">
    <property type="protein sequence ID" value="TDU32903.1"/>
    <property type="molecule type" value="Genomic_DNA"/>
</dbReference>
<dbReference type="CDD" id="cd07302">
    <property type="entry name" value="CHD"/>
    <property type="match status" value="1"/>
</dbReference>
<feature type="transmembrane region" description="Helical" evidence="1">
    <location>
        <begin position="379"/>
        <end position="399"/>
    </location>
</feature>
<gene>
    <name evidence="3" type="ORF">DFR24_2313</name>
</gene>
<accession>A0A4S3JZJ1</accession>
<organism evidence="3 4">
    <name type="scientific">Panacagrimonas perspica</name>
    <dbReference type="NCBI Taxonomy" id="381431"/>
    <lineage>
        <taxon>Bacteria</taxon>
        <taxon>Pseudomonadati</taxon>
        <taxon>Pseudomonadota</taxon>
        <taxon>Gammaproteobacteria</taxon>
        <taxon>Nevskiales</taxon>
        <taxon>Nevskiaceae</taxon>
        <taxon>Panacagrimonas</taxon>
    </lineage>
</organism>
<feature type="transmembrane region" description="Helical" evidence="1">
    <location>
        <begin position="406"/>
        <end position="426"/>
    </location>
</feature>
<dbReference type="Pfam" id="PF05226">
    <property type="entry name" value="CHASE2"/>
    <property type="match status" value="1"/>
</dbReference>
<name>A0A4S3JZJ1_9GAMM</name>
<comment type="caution">
    <text evidence="3">The sequence shown here is derived from an EMBL/GenBank/DDBJ whole genome shotgun (WGS) entry which is preliminary data.</text>
</comment>
<sequence length="753" mass="83050">MRGLGLGLGAKHKVRRWAIRLGLGLFVFALFVLHSAGYAPMGLLTQIEAWTYDERIRLTLQNTVDDKVVILDMDDRTLAAEGWPLPRDRLAELLDLLFDRYHIRALGSDILFSEPDRSSGAALLERLAAEELADLPGFAKRVAVLAPQFDNDRRFAEALKGRAVVLAYFFKPALMPGDTPISGALCAPLVKDNAAALYAVDFASALGFTGNLPGLQGATPHCGYFDNPLLDADGVFRRVPLVQKYAGALYPSLALALTRLSLGNPPVELQFSPPDVRTSLNIENLVVGDLVVPVDGTVAALVPYRGRFGSFRYLSVTDVLHGRVDETLLRDRIVLLGTSAAGLFDLRSTPVGQNYAGVEVHANLVSGMLEGRIKRKAPYYNGIEVSVLLVIVLVVGLAFPRLSPLAGAGLAVGVIAAVIALAMWMWTASNFVMPLGVPVVFTLVLLMGHLLVGYLFESRRARDTQLKFGQYVPPEVVEEMSASGQAISMEGESREMSVLFTDVRGFTDISEKMEVRDLSALMNAFLTRQTEVIQRHRGTIDKYMGDAIMAFWGAPMTDEQHAQRALEAGMELVRAVRGLDDAFARRGWPPLYVGVGVNTGKMHVGNMGSEFRVAYTVIGDAVNLGSRVESLTKEYGVSILCTEWTRAAAPQDWSFREVDFVRVKGRAEPVGIYEPLGPKEALDPALRHDLARHRGAMILYRRQRWDEAEAELLDLSRSERPHRIYELFIERIRELRSKPPGPAWDGVYTFHHK</sequence>
<dbReference type="Gene3D" id="3.30.70.1230">
    <property type="entry name" value="Nucleotide cyclase"/>
    <property type="match status" value="1"/>
</dbReference>
<proteinExistence type="predicted"/>
<dbReference type="InterPro" id="IPR029787">
    <property type="entry name" value="Nucleotide_cyclase"/>
</dbReference>
<dbReference type="RefSeq" id="WP_162851161.1">
    <property type="nucleotide sequence ID" value="NZ_MWIN01000036.1"/>
</dbReference>
<dbReference type="PROSITE" id="PS50125">
    <property type="entry name" value="GUANYLATE_CYCLASE_2"/>
    <property type="match status" value="1"/>
</dbReference>
<dbReference type="SUPFAM" id="SSF55073">
    <property type="entry name" value="Nucleotide cyclase"/>
    <property type="match status" value="1"/>
</dbReference>
<keyword evidence="1" id="KW-1133">Transmembrane helix</keyword>
<dbReference type="InterPro" id="IPR007890">
    <property type="entry name" value="CHASE2"/>
</dbReference>
<dbReference type="InterPro" id="IPR050697">
    <property type="entry name" value="Adenylyl/Guanylyl_Cyclase_3/4"/>
</dbReference>
<dbReference type="Pfam" id="PF00211">
    <property type="entry name" value="Guanylate_cyc"/>
    <property type="match status" value="1"/>
</dbReference>
<dbReference type="InterPro" id="IPR001054">
    <property type="entry name" value="A/G_cyclase"/>
</dbReference>
<dbReference type="AlphaFoldDB" id="A0A4S3JZJ1"/>
<evidence type="ECO:0000256" key="1">
    <source>
        <dbReference type="SAM" id="Phobius"/>
    </source>
</evidence>
<feature type="domain" description="Guanylate cyclase" evidence="2">
    <location>
        <begin position="497"/>
        <end position="629"/>
    </location>
</feature>
<dbReference type="Proteomes" id="UP000295341">
    <property type="component" value="Unassembled WGS sequence"/>
</dbReference>
<dbReference type="GO" id="GO:0004016">
    <property type="term" value="F:adenylate cyclase activity"/>
    <property type="evidence" value="ECO:0007669"/>
    <property type="project" value="UniProtKB-ARBA"/>
</dbReference>
<keyword evidence="1" id="KW-0472">Membrane</keyword>
<feature type="transmembrane region" description="Helical" evidence="1">
    <location>
        <begin position="21"/>
        <end position="39"/>
    </location>
</feature>
<evidence type="ECO:0000313" key="4">
    <source>
        <dbReference type="Proteomes" id="UP000295341"/>
    </source>
</evidence>
<dbReference type="SMART" id="SM00044">
    <property type="entry name" value="CYCc"/>
    <property type="match status" value="1"/>
</dbReference>